<keyword evidence="2" id="KW-1185">Reference proteome</keyword>
<dbReference type="EMBL" id="JABBFV010000012">
    <property type="protein sequence ID" value="NML11654.1"/>
    <property type="molecule type" value="Genomic_DNA"/>
</dbReference>
<evidence type="ECO:0000313" key="2">
    <source>
        <dbReference type="Proteomes" id="UP000519023"/>
    </source>
</evidence>
<dbReference type="InterPro" id="IPR011006">
    <property type="entry name" value="CheY-like_superfamily"/>
</dbReference>
<organism evidence="1 2">
    <name type="scientific">Sphingobium psychrophilum</name>
    <dbReference type="NCBI Taxonomy" id="2728834"/>
    <lineage>
        <taxon>Bacteria</taxon>
        <taxon>Pseudomonadati</taxon>
        <taxon>Pseudomonadota</taxon>
        <taxon>Alphaproteobacteria</taxon>
        <taxon>Sphingomonadales</taxon>
        <taxon>Sphingomonadaceae</taxon>
        <taxon>Sphingobium</taxon>
    </lineage>
</organism>
<comment type="caution">
    <text evidence="1">The sequence shown here is derived from an EMBL/GenBank/DDBJ whole genome shotgun (WGS) entry which is preliminary data.</text>
</comment>
<dbReference type="Gene3D" id="3.40.50.2300">
    <property type="match status" value="1"/>
</dbReference>
<reference evidence="1 2" key="1">
    <citation type="submission" date="2020-04" db="EMBL/GenBank/DDBJ databases">
        <title>Sphingobium sp. AR-3-1 isolated from Arctic soil.</title>
        <authorList>
            <person name="Dahal R.H."/>
            <person name="Chaudhary D.K."/>
        </authorList>
    </citation>
    <scope>NUCLEOTIDE SEQUENCE [LARGE SCALE GENOMIC DNA]</scope>
    <source>
        <strain evidence="1 2">AR-3-1</strain>
    </source>
</reference>
<accession>A0A7X9WXF6</accession>
<evidence type="ECO:0000313" key="1">
    <source>
        <dbReference type="EMBL" id="NML11654.1"/>
    </source>
</evidence>
<dbReference type="Proteomes" id="UP000519023">
    <property type="component" value="Unassembled WGS sequence"/>
</dbReference>
<protein>
    <submittedName>
        <fullName evidence="1">Response regulator</fullName>
    </submittedName>
</protein>
<gene>
    <name evidence="1" type="ORF">HHL08_16110</name>
</gene>
<proteinExistence type="predicted"/>
<name>A0A7X9WXF6_9SPHN</name>
<sequence>MLIVEDEPIIAMLMAEDVEALGGIVLGPFASVADALAILADNKVAGAVMDANLLDRDITPVALQLLDRGVPFVIYSGTGLPCALAARAPNAPLEMKPGQPLDRLMAIIDADAG</sequence>
<dbReference type="SUPFAM" id="SSF52172">
    <property type="entry name" value="CheY-like"/>
    <property type="match status" value="1"/>
</dbReference>
<dbReference type="AlphaFoldDB" id="A0A7X9WXF6"/>